<sequence>MSLSFFPITKEIYDYAVCHRSHGTDPIMLELRKATMALGDIAEMAIPPEEESFLSIIVAASKAEMAIEVGTFTGIGAMAIARALPPSGKLFCCEINPHWISIATPFWRKAGLESKIEVRIGPALDTIRSLSKESRFNFAFIDADKQNYENYYELLLPRMKENGLIIFDNMLWRGRVVNPDPSDKDSVALSRLNDKLKDDPRIESVLIPMADGIVIARKKG</sequence>
<protein>
    <submittedName>
        <fullName evidence="4">Class I SAM-dependent methyltransferase</fullName>
    </submittedName>
</protein>
<dbReference type="PANTHER" id="PTHR10509">
    <property type="entry name" value="O-METHYLTRANSFERASE-RELATED"/>
    <property type="match status" value="1"/>
</dbReference>
<dbReference type="Gene3D" id="3.40.50.150">
    <property type="entry name" value="Vaccinia Virus protein VP39"/>
    <property type="match status" value="1"/>
</dbReference>
<dbReference type="EMBL" id="CP065956">
    <property type="protein sequence ID" value="QSR86140.1"/>
    <property type="molecule type" value="Genomic_DNA"/>
</dbReference>
<dbReference type="RefSeq" id="WP_206844578.1">
    <property type="nucleotide sequence ID" value="NZ_CP065956.1"/>
</dbReference>
<keyword evidence="5" id="KW-1185">Reference proteome</keyword>
<evidence type="ECO:0000256" key="3">
    <source>
        <dbReference type="ARBA" id="ARBA00022691"/>
    </source>
</evidence>
<proteinExistence type="predicted"/>
<evidence type="ECO:0000313" key="4">
    <source>
        <dbReference type="EMBL" id="QSR86140.1"/>
    </source>
</evidence>
<accession>A0ABX7PTK6</accession>
<keyword evidence="1 4" id="KW-0489">Methyltransferase</keyword>
<dbReference type="InterPro" id="IPR029063">
    <property type="entry name" value="SAM-dependent_MTases_sf"/>
</dbReference>
<dbReference type="Pfam" id="PF01596">
    <property type="entry name" value="Methyltransf_3"/>
    <property type="match status" value="1"/>
</dbReference>
<dbReference type="InterPro" id="IPR002935">
    <property type="entry name" value="SAM_O-MeTrfase"/>
</dbReference>
<dbReference type="Proteomes" id="UP000663088">
    <property type="component" value="Chromosome"/>
</dbReference>
<evidence type="ECO:0000256" key="2">
    <source>
        <dbReference type="ARBA" id="ARBA00022679"/>
    </source>
</evidence>
<organism evidence="4 5">
    <name type="scientific">Candidatus Methylacidiphilum infernorum</name>
    <dbReference type="NCBI Taxonomy" id="511746"/>
    <lineage>
        <taxon>Bacteria</taxon>
        <taxon>Pseudomonadati</taxon>
        <taxon>Verrucomicrobiota</taxon>
        <taxon>Methylacidiphilae</taxon>
        <taxon>Methylacidiphilales</taxon>
        <taxon>Methylacidiphilaceae</taxon>
        <taxon>Methylacidiphilum (ex Ratnadevi et al. 2023)</taxon>
    </lineage>
</organism>
<dbReference type="SUPFAM" id="SSF53335">
    <property type="entry name" value="S-adenosyl-L-methionine-dependent methyltransferases"/>
    <property type="match status" value="1"/>
</dbReference>
<dbReference type="PANTHER" id="PTHR10509:SF14">
    <property type="entry name" value="CAFFEOYL-COA O-METHYLTRANSFERASE 3-RELATED"/>
    <property type="match status" value="1"/>
</dbReference>
<evidence type="ECO:0000256" key="1">
    <source>
        <dbReference type="ARBA" id="ARBA00022603"/>
    </source>
</evidence>
<name>A0ABX7PTK6_9BACT</name>
<keyword evidence="3" id="KW-0949">S-adenosyl-L-methionine</keyword>
<gene>
    <name evidence="4" type="ORF">EM20IM_06415</name>
</gene>
<keyword evidence="2" id="KW-0808">Transferase</keyword>
<dbReference type="GO" id="GO:0032259">
    <property type="term" value="P:methylation"/>
    <property type="evidence" value="ECO:0007669"/>
    <property type="project" value="UniProtKB-KW"/>
</dbReference>
<reference evidence="4 5" key="1">
    <citation type="submission" date="2020-12" db="EMBL/GenBank/DDBJ databases">
        <authorList>
            <person name="Awala S.I."/>
            <person name="Gwak J.-H."/>
            <person name="Kim S.-J."/>
            <person name="Rhee S.-K."/>
        </authorList>
    </citation>
    <scope>NUCLEOTIDE SEQUENCE [LARGE SCALE GENOMIC DNA]</scope>
    <source>
        <strain evidence="4 5">IT5</strain>
    </source>
</reference>
<dbReference type="GO" id="GO:0008168">
    <property type="term" value="F:methyltransferase activity"/>
    <property type="evidence" value="ECO:0007669"/>
    <property type="project" value="UniProtKB-KW"/>
</dbReference>
<dbReference type="InterPro" id="IPR050362">
    <property type="entry name" value="Cation-dep_OMT"/>
</dbReference>
<evidence type="ECO:0000313" key="5">
    <source>
        <dbReference type="Proteomes" id="UP000663088"/>
    </source>
</evidence>
<dbReference type="PROSITE" id="PS51682">
    <property type="entry name" value="SAM_OMT_I"/>
    <property type="match status" value="1"/>
</dbReference>